<dbReference type="RefSeq" id="WP_345435602.1">
    <property type="nucleotide sequence ID" value="NZ_BAABKO010000001.1"/>
</dbReference>
<proteinExistence type="predicted"/>
<feature type="domain" description="MOSC" evidence="1">
    <location>
        <begin position="116"/>
        <end position="265"/>
    </location>
</feature>
<dbReference type="InterPro" id="IPR005302">
    <property type="entry name" value="MoCF_Sase_C"/>
</dbReference>
<dbReference type="Proteomes" id="UP001501645">
    <property type="component" value="Unassembled WGS sequence"/>
</dbReference>
<organism evidence="2 3">
    <name type="scientific">Microbacterium gilvum</name>
    <dbReference type="NCBI Taxonomy" id="1336204"/>
    <lineage>
        <taxon>Bacteria</taxon>
        <taxon>Bacillati</taxon>
        <taxon>Actinomycetota</taxon>
        <taxon>Actinomycetes</taxon>
        <taxon>Micrococcales</taxon>
        <taxon>Microbacteriaceae</taxon>
        <taxon>Microbacterium</taxon>
    </lineage>
</organism>
<dbReference type="Gene3D" id="2.40.33.20">
    <property type="entry name" value="PK beta-barrel domain-like"/>
    <property type="match status" value="1"/>
</dbReference>
<dbReference type="EMBL" id="BAABKO010000001">
    <property type="protein sequence ID" value="GAA4765136.1"/>
    <property type="molecule type" value="Genomic_DNA"/>
</dbReference>
<dbReference type="Pfam" id="PF03473">
    <property type="entry name" value="MOSC"/>
    <property type="match status" value="1"/>
</dbReference>
<protein>
    <submittedName>
        <fullName evidence="2">MOSC domain-containing protein</fullName>
    </submittedName>
</protein>
<dbReference type="InterPro" id="IPR011037">
    <property type="entry name" value="Pyrv_Knase-like_insert_dom_sf"/>
</dbReference>
<keyword evidence="3" id="KW-1185">Reference proteome</keyword>
<dbReference type="PROSITE" id="PS51340">
    <property type="entry name" value="MOSC"/>
    <property type="match status" value="1"/>
</dbReference>
<name>A0ABP8ZSQ4_9MICO</name>
<evidence type="ECO:0000313" key="2">
    <source>
        <dbReference type="EMBL" id="GAA4765136.1"/>
    </source>
</evidence>
<comment type="caution">
    <text evidence="2">The sequence shown here is derived from an EMBL/GenBank/DDBJ whole genome shotgun (WGS) entry which is preliminary data.</text>
</comment>
<dbReference type="SUPFAM" id="SSF50800">
    <property type="entry name" value="PK beta-barrel domain-like"/>
    <property type="match status" value="1"/>
</dbReference>
<accession>A0ABP8ZSQ4</accession>
<reference evidence="3" key="1">
    <citation type="journal article" date="2019" name="Int. J. Syst. Evol. Microbiol.">
        <title>The Global Catalogue of Microorganisms (GCM) 10K type strain sequencing project: providing services to taxonomists for standard genome sequencing and annotation.</title>
        <authorList>
            <consortium name="The Broad Institute Genomics Platform"/>
            <consortium name="The Broad Institute Genome Sequencing Center for Infectious Disease"/>
            <person name="Wu L."/>
            <person name="Ma J."/>
        </authorList>
    </citation>
    <scope>NUCLEOTIDE SEQUENCE [LARGE SCALE GENOMIC DNA]</scope>
    <source>
        <strain evidence="3">JCM 18537</strain>
    </source>
</reference>
<evidence type="ECO:0000259" key="1">
    <source>
        <dbReference type="PROSITE" id="PS51340"/>
    </source>
</evidence>
<sequence>MVHVAALFRHPVKGFTPEAVDNLVVQDDGRVAGDRVLAIRFADAAEPEERDGLDHWPKSRGLALMDFPSLARLDLAYDHAARRVTISAEGAVLVDAGIDDAGRRAIADAVTEFMRSTPDGRRLDRAGRLPLAVVGDGAGSRFQDRARGFVSLHGRGSVEAVDAAITGASVDDRRFRSNIVVDGLPAWDELGWRGRVRIGDVAFSVEKPIGRCLATHADPDTGERDAPVLKTLTRVFGHDEPTLGILLLPVEEGGRIRVGDVVELLG</sequence>
<evidence type="ECO:0000313" key="3">
    <source>
        <dbReference type="Proteomes" id="UP001501645"/>
    </source>
</evidence>
<gene>
    <name evidence="2" type="ORF">GCM10023351_05010</name>
</gene>